<feature type="domain" description="ABC transporter" evidence="6">
    <location>
        <begin position="2"/>
        <end position="238"/>
    </location>
</feature>
<dbReference type="InterPro" id="IPR003593">
    <property type="entry name" value="AAA+_ATPase"/>
</dbReference>
<evidence type="ECO:0000256" key="5">
    <source>
        <dbReference type="ARBA" id="ARBA00022970"/>
    </source>
</evidence>
<keyword evidence="5" id="KW-0029">Amino-acid transport</keyword>
<dbReference type="CDD" id="cd03224">
    <property type="entry name" value="ABC_TM1139_LivF_branched"/>
    <property type="match status" value="1"/>
</dbReference>
<evidence type="ECO:0000256" key="1">
    <source>
        <dbReference type="ARBA" id="ARBA00005417"/>
    </source>
</evidence>
<keyword evidence="8" id="KW-1185">Reference proteome</keyword>
<dbReference type="Proteomes" id="UP000183031">
    <property type="component" value="Unassembled WGS sequence"/>
</dbReference>
<evidence type="ECO:0000313" key="8">
    <source>
        <dbReference type="Proteomes" id="UP000183031"/>
    </source>
</evidence>
<comment type="caution">
    <text evidence="7">The sequence shown here is derived from an EMBL/GenBank/DDBJ whole genome shotgun (WGS) entry which is preliminary data.</text>
</comment>
<proteinExistence type="inferred from homology"/>
<evidence type="ECO:0000313" key="7">
    <source>
        <dbReference type="EMBL" id="SCY62259.1"/>
    </source>
</evidence>
<organism evidence="7 8">
    <name type="scientific">Serratia nematodiphila</name>
    <dbReference type="NCBI Taxonomy" id="458197"/>
    <lineage>
        <taxon>Bacteria</taxon>
        <taxon>Pseudomonadati</taxon>
        <taxon>Pseudomonadota</taxon>
        <taxon>Gammaproteobacteria</taxon>
        <taxon>Enterobacterales</taxon>
        <taxon>Yersiniaceae</taxon>
        <taxon>Serratia</taxon>
    </lineage>
</organism>
<dbReference type="EMBL" id="FMUT01000005">
    <property type="protein sequence ID" value="SCY62259.1"/>
    <property type="molecule type" value="Genomic_DNA"/>
</dbReference>
<comment type="similarity">
    <text evidence="1">Belongs to the ABC transporter superfamily.</text>
</comment>
<gene>
    <name evidence="7" type="ORF">SAMN02927935_01854</name>
</gene>
<keyword evidence="4" id="KW-0067">ATP-binding</keyword>
<accession>A0A1G5HFI2</accession>
<dbReference type="RefSeq" id="WP_033633877.1">
    <property type="nucleotide sequence ID" value="NZ_CBCSIN010000016.1"/>
</dbReference>
<dbReference type="InterPro" id="IPR052156">
    <property type="entry name" value="BCAA_Transport_ATP-bd_LivF"/>
</dbReference>
<dbReference type="Gene3D" id="3.40.50.300">
    <property type="entry name" value="P-loop containing nucleotide triphosphate hydrolases"/>
    <property type="match status" value="1"/>
</dbReference>
<dbReference type="PANTHER" id="PTHR43820">
    <property type="entry name" value="HIGH-AFFINITY BRANCHED-CHAIN AMINO ACID TRANSPORT ATP-BINDING PROTEIN LIVF"/>
    <property type="match status" value="1"/>
</dbReference>
<reference evidence="7 8" key="1">
    <citation type="submission" date="2016-10" db="EMBL/GenBank/DDBJ databases">
        <authorList>
            <person name="Varghese N."/>
            <person name="Submissions S."/>
        </authorList>
    </citation>
    <scope>NUCLEOTIDE SEQUENCE [LARGE SCALE GENOMIC DNA]</scope>
    <source>
        <strain evidence="7 8">CGMCC 1.6853</strain>
    </source>
</reference>
<protein>
    <submittedName>
        <fullName evidence="7">ABC-type branched-chain amino acid transport system, ATPase component</fullName>
    </submittedName>
</protein>
<evidence type="ECO:0000256" key="3">
    <source>
        <dbReference type="ARBA" id="ARBA00022741"/>
    </source>
</evidence>
<evidence type="ECO:0000256" key="2">
    <source>
        <dbReference type="ARBA" id="ARBA00022448"/>
    </source>
</evidence>
<sequence length="240" mass="26289">MLSLRSVNQFYGQNHTLWDINLELPRGQCTVLLGRNGVGKTTLVNCIMGHLPVVSGSMTWQPADQPPQNLLLQPMERRAALGISHVPQGRQLFSQLSVEENLQVAQMAVRGAPRRIPPLIYSLFPNLRQMRTRRAGDLCEGAQRQLAIGRALAQEPALLILDEPTAGMPPSIAADIGNVIRRLNFELGMTILLVEHQLPFVRRVADRFCLLDSGRTVAHGALTQLDEALIGAGLAEQNGG</sequence>
<dbReference type="InterPro" id="IPR027417">
    <property type="entry name" value="P-loop_NTPase"/>
</dbReference>
<keyword evidence="3" id="KW-0547">Nucleotide-binding</keyword>
<keyword evidence="2" id="KW-0813">Transport</keyword>
<dbReference type="Pfam" id="PF00005">
    <property type="entry name" value="ABC_tran"/>
    <property type="match status" value="1"/>
</dbReference>
<dbReference type="PANTHER" id="PTHR43820:SF5">
    <property type="entry name" value="HIGH-AFFINITY BRANCHED-CHAIN AMINO ACID TRANSPORT ATP-BINDING PROTEIN"/>
    <property type="match status" value="1"/>
</dbReference>
<name>A0A1G5HFI2_9GAMM</name>
<evidence type="ECO:0000256" key="4">
    <source>
        <dbReference type="ARBA" id="ARBA00022840"/>
    </source>
</evidence>
<dbReference type="InterPro" id="IPR003439">
    <property type="entry name" value="ABC_transporter-like_ATP-bd"/>
</dbReference>
<dbReference type="SMART" id="SM00382">
    <property type="entry name" value="AAA"/>
    <property type="match status" value="1"/>
</dbReference>
<dbReference type="PROSITE" id="PS50893">
    <property type="entry name" value="ABC_TRANSPORTER_2"/>
    <property type="match status" value="1"/>
</dbReference>
<evidence type="ECO:0000259" key="6">
    <source>
        <dbReference type="PROSITE" id="PS50893"/>
    </source>
</evidence>
<dbReference type="SUPFAM" id="SSF52540">
    <property type="entry name" value="P-loop containing nucleoside triphosphate hydrolases"/>
    <property type="match status" value="1"/>
</dbReference>